<feature type="signal peptide" evidence="1">
    <location>
        <begin position="1"/>
        <end position="25"/>
    </location>
</feature>
<keyword evidence="3" id="KW-1185">Reference proteome</keyword>
<sequence>MKTNLAVAAALATIMTSGVIDIAEAADKQKKEKCYGVSAAGQNDCANLAGTHSCAGQASTDNDIGEWRLVPGGTCKELGGFDRKEAKEMFKAMQAKKNS</sequence>
<dbReference type="Pfam" id="PF10048">
    <property type="entry name" value="DUF2282"/>
    <property type="match status" value="1"/>
</dbReference>
<accession>G4QI75</accession>
<proteinExistence type="predicted"/>
<dbReference type="HOGENOM" id="CLU_152410_1_0_6"/>
<gene>
    <name evidence="2" type="ordered locus">GNIT_2592</name>
</gene>
<evidence type="ECO:0000313" key="2">
    <source>
        <dbReference type="EMBL" id="AEP30689.1"/>
    </source>
</evidence>
<dbReference type="InterPro" id="IPR018740">
    <property type="entry name" value="DUF2282_membr"/>
</dbReference>
<dbReference type="EMBL" id="CP003060">
    <property type="protein sequence ID" value="AEP30689.1"/>
    <property type="molecule type" value="Genomic_DNA"/>
</dbReference>
<dbReference type="STRING" id="1085623.GNIT_2592"/>
<dbReference type="KEGG" id="gni:GNIT_2592"/>
<evidence type="ECO:0000256" key="1">
    <source>
        <dbReference type="SAM" id="SignalP"/>
    </source>
</evidence>
<protein>
    <submittedName>
        <fullName evidence="2">Uncharacterized protein</fullName>
    </submittedName>
</protein>
<reference evidence="2 3" key="1">
    <citation type="journal article" date="2011" name="J. Bacteriol.">
        <title>Complete genome sequence of seawater bacterium Glaciecola nitratireducens FR1064T.</title>
        <authorList>
            <person name="Bian F."/>
            <person name="Qin Q.L."/>
            <person name="Xie B.B."/>
            <person name="Shu Y.L."/>
            <person name="Zhang X.Y."/>
            <person name="Yu Y."/>
            <person name="Chen B."/>
            <person name="Chen X.L."/>
            <person name="Zhou B.C."/>
            <person name="Zhang Y.Z."/>
        </authorList>
    </citation>
    <scope>NUCLEOTIDE SEQUENCE [LARGE SCALE GENOMIC DNA]</scope>
    <source>
        <strain evidence="3">JCM 12485 / KCTC 12276 / FR1064</strain>
    </source>
</reference>
<dbReference type="Proteomes" id="UP000009282">
    <property type="component" value="Chromosome"/>
</dbReference>
<name>G4QI75_GLANF</name>
<dbReference type="RefSeq" id="WP_014109562.1">
    <property type="nucleotide sequence ID" value="NC_016041.1"/>
</dbReference>
<keyword evidence="1" id="KW-0732">Signal</keyword>
<feature type="chain" id="PRO_5003467272" evidence="1">
    <location>
        <begin position="26"/>
        <end position="99"/>
    </location>
</feature>
<dbReference type="eggNOG" id="COG5572">
    <property type="taxonomic scope" value="Bacteria"/>
</dbReference>
<dbReference type="AlphaFoldDB" id="G4QI75"/>
<evidence type="ECO:0000313" key="3">
    <source>
        <dbReference type="Proteomes" id="UP000009282"/>
    </source>
</evidence>
<dbReference type="OrthoDB" id="1551288at2"/>
<organism evidence="2 3">
    <name type="scientific">Glaciecola nitratireducens (strain JCM 12485 / KCTC 12276 / FR1064)</name>
    <dbReference type="NCBI Taxonomy" id="1085623"/>
    <lineage>
        <taxon>Bacteria</taxon>
        <taxon>Pseudomonadati</taxon>
        <taxon>Pseudomonadota</taxon>
        <taxon>Gammaproteobacteria</taxon>
        <taxon>Alteromonadales</taxon>
        <taxon>Alteromonadaceae</taxon>
        <taxon>Brumicola</taxon>
    </lineage>
</organism>